<dbReference type="InterPro" id="IPR036188">
    <property type="entry name" value="FAD/NAD-bd_sf"/>
</dbReference>
<dbReference type="GO" id="GO:0005737">
    <property type="term" value="C:cytoplasm"/>
    <property type="evidence" value="ECO:0007669"/>
    <property type="project" value="TreeGrafter"/>
</dbReference>
<dbReference type="AlphaFoldDB" id="A0A076EEN3"/>
<dbReference type="Pfam" id="PF01266">
    <property type="entry name" value="DAO"/>
    <property type="match status" value="1"/>
</dbReference>
<evidence type="ECO:0000313" key="3">
    <source>
        <dbReference type="EMBL" id="AII03538.1"/>
    </source>
</evidence>
<proteinExistence type="predicted"/>
<evidence type="ECO:0000259" key="2">
    <source>
        <dbReference type="Pfam" id="PF01266"/>
    </source>
</evidence>
<feature type="domain" description="FAD dependent oxidoreductase" evidence="2">
    <location>
        <begin position="11"/>
        <end position="357"/>
    </location>
</feature>
<gene>
    <name evidence="3" type="ORF">EP51_02485</name>
</gene>
<name>A0A076EEN3_RHOOP</name>
<dbReference type="InterPro" id="IPR006076">
    <property type="entry name" value="FAD-dep_OxRdtase"/>
</dbReference>
<dbReference type="RefSeq" id="WP_128638469.1">
    <property type="nucleotide sequence ID" value="NZ_CP008947.1"/>
</dbReference>
<reference evidence="3 4" key="1">
    <citation type="submission" date="2014-07" db="EMBL/GenBank/DDBJ databases">
        <title>Genome Sequence of Rhodococcus opacus Strain R7, a Biodegrader of Mono- and Polycyclic Aromatic Hydrocarbons.</title>
        <authorList>
            <person name="Di Gennaro P."/>
            <person name="Zampolli J."/>
            <person name="Presti I."/>
            <person name="Cappelletti M."/>
            <person name="D'Ursi P."/>
            <person name="Orro A."/>
            <person name="Mezzelani A."/>
            <person name="Milanesi L."/>
        </authorList>
    </citation>
    <scope>NUCLEOTIDE SEQUENCE [LARGE SCALE GENOMIC DNA]</scope>
    <source>
        <strain evidence="3 4">R7</strain>
    </source>
</reference>
<evidence type="ECO:0000313" key="4">
    <source>
        <dbReference type="Proteomes" id="UP000028488"/>
    </source>
</evidence>
<dbReference type="GO" id="GO:0016491">
    <property type="term" value="F:oxidoreductase activity"/>
    <property type="evidence" value="ECO:0007669"/>
    <property type="project" value="UniProtKB-KW"/>
</dbReference>
<dbReference type="Gene3D" id="3.30.9.10">
    <property type="entry name" value="D-Amino Acid Oxidase, subunit A, domain 2"/>
    <property type="match status" value="1"/>
</dbReference>
<dbReference type="PANTHER" id="PTHR13847:SF287">
    <property type="entry name" value="FAD-DEPENDENT OXIDOREDUCTASE DOMAIN-CONTAINING PROTEIN 1"/>
    <property type="match status" value="1"/>
</dbReference>
<keyword evidence="1" id="KW-0560">Oxidoreductase</keyword>
<sequence>MSKELPEQASVVVIGGGVIGASIAFHLAESGVSDVVLLEKDELACGSTCKAAGGVRASFSNEANIAIGLRGLDVYSRFAQEYHQEIDFSRDGYLYLLSDQTNIDIFTESVALQNRHGVPSRMVTPEEAQEISPLISTDGLLAASWSPQDGKATPESVVMGYAAAARRHGARIIRHCAVTDIESTGGTITAVVTEHGRIKTDTVVCAAGAWSAGIGDMLGVNIPVVPVRRQIAFTEPLSELPESSPSLTIDFPSNFYFHPEGKGLLLGWSDPNEREGFNLRFELEDWLMGLGAIAETRVPAVLDYGISTGWAGLYEVTPDRNQIIDRSTEVEGLLIATGYSGHGFLMGPATGEIVRDLYHGKEPGYDISSFALGRFAQAGIGAGETNIV</sequence>
<protein>
    <submittedName>
        <fullName evidence="3">Sarcosine oxidase subunit beta</fullName>
    </submittedName>
</protein>
<dbReference type="PANTHER" id="PTHR13847">
    <property type="entry name" value="SARCOSINE DEHYDROGENASE-RELATED"/>
    <property type="match status" value="1"/>
</dbReference>
<accession>A0A076EEN3</accession>
<dbReference type="Proteomes" id="UP000028488">
    <property type="component" value="Chromosome"/>
</dbReference>
<dbReference type="EMBL" id="CP008947">
    <property type="protein sequence ID" value="AII03538.1"/>
    <property type="molecule type" value="Genomic_DNA"/>
</dbReference>
<dbReference type="Gene3D" id="3.50.50.60">
    <property type="entry name" value="FAD/NAD(P)-binding domain"/>
    <property type="match status" value="1"/>
</dbReference>
<dbReference type="SUPFAM" id="SSF51905">
    <property type="entry name" value="FAD/NAD(P)-binding domain"/>
    <property type="match status" value="1"/>
</dbReference>
<dbReference type="eggNOG" id="COG0665">
    <property type="taxonomic scope" value="Bacteria"/>
</dbReference>
<organism evidence="3 4">
    <name type="scientific">Rhodococcus opacus</name>
    <name type="common">Nocardia opaca</name>
    <dbReference type="NCBI Taxonomy" id="37919"/>
    <lineage>
        <taxon>Bacteria</taxon>
        <taxon>Bacillati</taxon>
        <taxon>Actinomycetota</taxon>
        <taxon>Actinomycetes</taxon>
        <taxon>Mycobacteriales</taxon>
        <taxon>Nocardiaceae</taxon>
        <taxon>Rhodococcus</taxon>
    </lineage>
</organism>
<evidence type="ECO:0000256" key="1">
    <source>
        <dbReference type="ARBA" id="ARBA00023002"/>
    </source>
</evidence>